<keyword evidence="10" id="KW-1185">Reference proteome</keyword>
<evidence type="ECO:0000256" key="1">
    <source>
        <dbReference type="ARBA" id="ARBA00004418"/>
    </source>
</evidence>
<comment type="pathway">
    <text evidence="2">Glycan biosynthesis; alginate biosynthesis.</text>
</comment>
<evidence type="ECO:0000259" key="8">
    <source>
        <dbReference type="Pfam" id="PF16822"/>
    </source>
</evidence>
<keyword evidence="5" id="KW-0574">Periplasm</keyword>
<comment type="caution">
    <text evidence="9">The sequence shown here is derived from an EMBL/GenBank/DDBJ whole genome shotgun (WGS) entry which is preliminary data.</text>
</comment>
<dbReference type="EMBL" id="BORQ01000018">
    <property type="protein sequence ID" value="GIO35112.1"/>
    <property type="molecule type" value="Genomic_DNA"/>
</dbReference>
<dbReference type="Proteomes" id="UP000679779">
    <property type="component" value="Unassembled WGS sequence"/>
</dbReference>
<name>A0A920CFX3_9BACL</name>
<proteinExistence type="predicted"/>
<keyword evidence="7" id="KW-0812">Transmembrane</keyword>
<dbReference type="InterPro" id="IPR031811">
    <property type="entry name" value="ALGX/ALGJ_SGNH-like"/>
</dbReference>
<evidence type="ECO:0000256" key="7">
    <source>
        <dbReference type="SAM" id="Phobius"/>
    </source>
</evidence>
<gene>
    <name evidence="9" type="ORF">J2TS6_62530</name>
</gene>
<protein>
    <recommendedName>
        <fullName evidence="8">AlgX/AlgJ SGNH hydrolase-like domain-containing protein</fullName>
    </recommendedName>
</protein>
<sequence length="511" mass="59355">MKSYRVYNILIIIFFILAISAPLVAVNRIPGKISIAENRTLANFPSLKNDNKINTKFNVEFENWLSDNLGFRDEMVKTNTKIQYKLFGKLTKNDTLLGKNNWLYYVTPDILKDYQHLNLPSESQLSQWGNSLEKINNYLGKKNIKFIMMLNLDKKTIYPENYPNTINKVGEFSRTDLLVNYLTNNTNINFFTPYEVLMNAKKSQTVYSPRFDNGHWNNFGAFIGYTELMNRVKTLLPNVNQLSMDDFNVTSYKREMKIYNAISFSEDDYNFDLKKSPSATQTKGILDNFNLVNNNVAYTFENSNKDLPKALIFGDSYFYGFLIPQFAESFSEFTFVHTDNIDKLESIVNYVNPDIVIYENVERMFDHTMNILSNTTESYEDYTEFKNLPIINNPTIWLDYCNNVPLNEQDKIIINGSNKSVNLVGWAIDSKIKENAYNIFLKIGDKYFPGNYGIERQSVAEYFGSSRVLKSGFNFNINADDLRKAGKFSFVIISKDKTYQYESNEYQVVIE</sequence>
<feature type="transmembrane region" description="Helical" evidence="7">
    <location>
        <begin position="6"/>
        <end position="26"/>
    </location>
</feature>
<evidence type="ECO:0000313" key="10">
    <source>
        <dbReference type="Proteomes" id="UP000679779"/>
    </source>
</evidence>
<feature type="domain" description="AlgX/AlgJ SGNH hydrolase-like" evidence="8">
    <location>
        <begin position="97"/>
        <end position="251"/>
    </location>
</feature>
<keyword evidence="7" id="KW-1133">Transmembrane helix</keyword>
<evidence type="ECO:0000256" key="4">
    <source>
        <dbReference type="ARBA" id="ARBA00022729"/>
    </source>
</evidence>
<keyword evidence="4" id="KW-0732">Signal</keyword>
<evidence type="ECO:0000256" key="2">
    <source>
        <dbReference type="ARBA" id="ARBA00005182"/>
    </source>
</evidence>
<organism evidence="9 10">
    <name type="scientific">Paenibacillus albilobatus</name>
    <dbReference type="NCBI Taxonomy" id="2716884"/>
    <lineage>
        <taxon>Bacteria</taxon>
        <taxon>Bacillati</taxon>
        <taxon>Bacillota</taxon>
        <taxon>Bacilli</taxon>
        <taxon>Bacillales</taxon>
        <taxon>Paenibacillaceae</taxon>
        <taxon>Paenibacillus</taxon>
    </lineage>
</organism>
<reference evidence="9" key="1">
    <citation type="submission" date="2021-03" db="EMBL/GenBank/DDBJ databases">
        <title>Antimicrobial resistance genes in bacteria isolated from Japanese honey, and their potential for conferring macrolide and lincosamide resistance in the American foulbrood pathogen Paenibacillus larvae.</title>
        <authorList>
            <person name="Okamoto M."/>
            <person name="Kumagai M."/>
            <person name="Kanamori H."/>
            <person name="Takamatsu D."/>
        </authorList>
    </citation>
    <scope>NUCLEOTIDE SEQUENCE</scope>
    <source>
        <strain evidence="9">J2TS6</strain>
    </source>
</reference>
<dbReference type="GO" id="GO:0016740">
    <property type="term" value="F:transferase activity"/>
    <property type="evidence" value="ECO:0007669"/>
    <property type="project" value="UniProtKB-KW"/>
</dbReference>
<accession>A0A920CFX3</accession>
<evidence type="ECO:0000313" key="9">
    <source>
        <dbReference type="EMBL" id="GIO35112.1"/>
    </source>
</evidence>
<dbReference type="GO" id="GO:0042121">
    <property type="term" value="P:alginic acid biosynthetic process"/>
    <property type="evidence" value="ECO:0007669"/>
    <property type="project" value="UniProtKB-KW"/>
</dbReference>
<keyword evidence="7" id="KW-0472">Membrane</keyword>
<evidence type="ECO:0000256" key="6">
    <source>
        <dbReference type="ARBA" id="ARBA00022841"/>
    </source>
</evidence>
<comment type="subcellular location">
    <subcellularLocation>
        <location evidence="1">Periplasm</location>
    </subcellularLocation>
</comment>
<dbReference type="GO" id="GO:0042597">
    <property type="term" value="C:periplasmic space"/>
    <property type="evidence" value="ECO:0007669"/>
    <property type="project" value="UniProtKB-SubCell"/>
</dbReference>
<evidence type="ECO:0000256" key="5">
    <source>
        <dbReference type="ARBA" id="ARBA00022764"/>
    </source>
</evidence>
<evidence type="ECO:0000256" key="3">
    <source>
        <dbReference type="ARBA" id="ARBA00022679"/>
    </source>
</evidence>
<dbReference type="AlphaFoldDB" id="A0A920CFX3"/>
<dbReference type="Pfam" id="PF16822">
    <property type="entry name" value="ALGX"/>
    <property type="match status" value="1"/>
</dbReference>
<keyword evidence="3" id="KW-0808">Transferase</keyword>
<dbReference type="RefSeq" id="WP_212958914.1">
    <property type="nucleotide sequence ID" value="NZ_BORQ01000018.1"/>
</dbReference>
<keyword evidence="6" id="KW-0016">Alginate biosynthesis</keyword>